<dbReference type="PANTHER" id="PTHR33608">
    <property type="entry name" value="BLL2464 PROTEIN"/>
    <property type="match status" value="1"/>
</dbReference>
<evidence type="ECO:0000313" key="4">
    <source>
        <dbReference type="Proteomes" id="UP000600865"/>
    </source>
</evidence>
<dbReference type="CDD" id="cd00198">
    <property type="entry name" value="vWFA"/>
    <property type="match status" value="1"/>
</dbReference>
<protein>
    <recommendedName>
        <fullName evidence="2">DUF58 domain-containing protein</fullName>
    </recommendedName>
</protein>
<comment type="caution">
    <text evidence="3">The sequence shown here is derived from an EMBL/GenBank/DDBJ whole genome shotgun (WGS) entry which is preliminary data.</text>
</comment>
<sequence>MTFRTQTYPTRAAVFAAALGLPVTLLLALFLPALWLIGAAWVAGLLGLMVLDILLSTSIKRMAPDLESPGSGYVGHNYDVRVTTPFGPGVPPRSPEQRLSVNDRLTVSPSIARAGQGEGGMLALFSIRTELRGTAELERLWTRWQGPLGLVWRQRIDPLNREIPVTSDTQMVRDTAAEIFTKDANIGQKLQRLRGEGTEFDGLTEWVAGMDKRSIDWKHSARHGTLLSREFRTERNHNIVFAFDTGHLMAEAVEDVETGEAMTKLDRALNAALLMAFVSLKIGDKVGLYAFDQKPYLYAPAIGNTRSFAQIRRVSARVEYSTAETNFTLGLSQLAQNLQRRTLIVVFTDFVDSTQAELMVENMARLLKRHIVIFVAFRNTALDSLITRAADTPEEAAASLIGDGLMREREIVLKRLQRMGVNVIDANADTLNMKVLNTYMMLKARNAI</sequence>
<dbReference type="Proteomes" id="UP000600865">
    <property type="component" value="Unassembled WGS sequence"/>
</dbReference>
<keyword evidence="1" id="KW-0812">Transmembrane</keyword>
<dbReference type="SUPFAM" id="SSF53300">
    <property type="entry name" value="vWA-like"/>
    <property type="match status" value="1"/>
</dbReference>
<gene>
    <name evidence="3" type="ORF">GCM10011309_24510</name>
</gene>
<dbReference type="InterPro" id="IPR002881">
    <property type="entry name" value="DUF58"/>
</dbReference>
<reference evidence="3 4" key="1">
    <citation type="journal article" date="2014" name="Int. J. Syst. Evol. Microbiol.">
        <title>Complete genome sequence of Corynebacterium casei LMG S-19264T (=DSM 44701T), isolated from a smear-ripened cheese.</title>
        <authorList>
            <consortium name="US DOE Joint Genome Institute (JGI-PGF)"/>
            <person name="Walter F."/>
            <person name="Albersmeier A."/>
            <person name="Kalinowski J."/>
            <person name="Ruckert C."/>
        </authorList>
    </citation>
    <scope>NUCLEOTIDE SEQUENCE [LARGE SCALE GENOMIC DNA]</scope>
    <source>
        <strain evidence="3 4">KCTC 23968</strain>
    </source>
</reference>
<accession>A0A918KRT0</accession>
<organism evidence="3 4">
    <name type="scientific">Litorimonas cladophorae</name>
    <dbReference type="NCBI Taxonomy" id="1220491"/>
    <lineage>
        <taxon>Bacteria</taxon>
        <taxon>Pseudomonadati</taxon>
        <taxon>Pseudomonadota</taxon>
        <taxon>Alphaproteobacteria</taxon>
        <taxon>Maricaulales</taxon>
        <taxon>Robiginitomaculaceae</taxon>
    </lineage>
</organism>
<proteinExistence type="predicted"/>
<keyword evidence="1" id="KW-0472">Membrane</keyword>
<feature type="transmembrane region" description="Helical" evidence="1">
    <location>
        <begin position="12"/>
        <end position="30"/>
    </location>
</feature>
<dbReference type="InterPro" id="IPR036465">
    <property type="entry name" value="vWFA_dom_sf"/>
</dbReference>
<evidence type="ECO:0000259" key="2">
    <source>
        <dbReference type="Pfam" id="PF01882"/>
    </source>
</evidence>
<evidence type="ECO:0000256" key="1">
    <source>
        <dbReference type="SAM" id="Phobius"/>
    </source>
</evidence>
<keyword evidence="4" id="KW-1185">Reference proteome</keyword>
<dbReference type="Gene3D" id="3.40.50.410">
    <property type="entry name" value="von Willebrand factor, type A domain"/>
    <property type="match status" value="1"/>
</dbReference>
<feature type="domain" description="DUF58" evidence="2">
    <location>
        <begin position="206"/>
        <end position="377"/>
    </location>
</feature>
<dbReference type="AlphaFoldDB" id="A0A918KRT0"/>
<dbReference type="PANTHER" id="PTHR33608:SF3">
    <property type="entry name" value="SLR2013 PROTEIN"/>
    <property type="match status" value="1"/>
</dbReference>
<name>A0A918KRT0_9PROT</name>
<dbReference type="RefSeq" id="WP_189586586.1">
    <property type="nucleotide sequence ID" value="NZ_BMYV01000003.1"/>
</dbReference>
<dbReference type="EMBL" id="BMYV01000003">
    <property type="protein sequence ID" value="GGX73541.1"/>
    <property type="molecule type" value="Genomic_DNA"/>
</dbReference>
<evidence type="ECO:0000313" key="3">
    <source>
        <dbReference type="EMBL" id="GGX73541.1"/>
    </source>
</evidence>
<keyword evidence="1" id="KW-1133">Transmembrane helix</keyword>
<dbReference type="Pfam" id="PF01882">
    <property type="entry name" value="DUF58"/>
    <property type="match status" value="1"/>
</dbReference>